<dbReference type="Proteomes" id="UP000236845">
    <property type="component" value="Unassembled WGS sequence"/>
</dbReference>
<dbReference type="EMBL" id="PEXW01000064">
    <property type="protein sequence ID" value="PIS40535.1"/>
    <property type="molecule type" value="Genomic_DNA"/>
</dbReference>
<evidence type="ECO:0000259" key="1">
    <source>
        <dbReference type="PROSITE" id="PS51462"/>
    </source>
</evidence>
<reference evidence="3" key="1">
    <citation type="submission" date="2017-09" db="EMBL/GenBank/DDBJ databases">
        <title>Depth-based differentiation of microbial function through sediment-hosted aquifers and enrichment of novel symbionts in the deep terrestrial subsurface.</title>
        <authorList>
            <person name="Probst A.J."/>
            <person name="Ladd B."/>
            <person name="Jarett J.K."/>
            <person name="Geller-Mcgrath D.E."/>
            <person name="Sieber C.M.K."/>
            <person name="Emerson J.B."/>
            <person name="Anantharaman K."/>
            <person name="Thomas B.C."/>
            <person name="Malmstrom R."/>
            <person name="Stieglmeier M."/>
            <person name="Klingl A."/>
            <person name="Woyke T."/>
            <person name="Ryan C.M."/>
            <person name="Banfield J.F."/>
        </authorList>
    </citation>
    <scope>NUCLEOTIDE SEQUENCE [LARGE SCALE GENOMIC DNA]</scope>
</reference>
<evidence type="ECO:0000313" key="2">
    <source>
        <dbReference type="EMBL" id="PIS40535.1"/>
    </source>
</evidence>
<accession>A0A2H0YPV3</accession>
<organism evidence="2 3">
    <name type="scientific">Candidatus Kerfeldbacteria bacterium CG08_land_8_20_14_0_20_43_14</name>
    <dbReference type="NCBI Taxonomy" id="2014246"/>
    <lineage>
        <taxon>Bacteria</taxon>
        <taxon>Candidatus Kerfeldiibacteriota</taxon>
    </lineage>
</organism>
<protein>
    <recommendedName>
        <fullName evidence="1">Nudix hydrolase domain-containing protein</fullName>
    </recommendedName>
</protein>
<dbReference type="PROSITE" id="PS51462">
    <property type="entry name" value="NUDIX"/>
    <property type="match status" value="1"/>
</dbReference>
<dbReference type="SUPFAM" id="SSF55811">
    <property type="entry name" value="Nudix"/>
    <property type="match status" value="1"/>
</dbReference>
<dbReference type="CDD" id="cd03424">
    <property type="entry name" value="NUDIX_ADPRase_Nudt5_UGPPase_Nudt14"/>
    <property type="match status" value="1"/>
</dbReference>
<evidence type="ECO:0000313" key="3">
    <source>
        <dbReference type="Proteomes" id="UP000236845"/>
    </source>
</evidence>
<gene>
    <name evidence="2" type="ORF">COT26_02890</name>
</gene>
<feature type="non-terminal residue" evidence="2">
    <location>
        <position position="1"/>
    </location>
</feature>
<dbReference type="InterPro" id="IPR015797">
    <property type="entry name" value="NUDIX_hydrolase-like_dom_sf"/>
</dbReference>
<dbReference type="Pfam" id="PF00293">
    <property type="entry name" value="NUDIX"/>
    <property type="match status" value="1"/>
</dbReference>
<dbReference type="AlphaFoldDB" id="A0A2H0YPV3"/>
<sequence length="147" mass="16660">EFVYRVPTVVILAFDNKKRLLLTKEYKELGKKYIWHLPCGRADKPVSIKANAQAELREETGFRAKKIKLVYATPKHFTYPLYGFLASGLISDPLPGDPGEDIQVIPTDLNKAKNLALSGKIEDPFVAYLIACAWYLIKTKGWKAVYK</sequence>
<dbReference type="Gene3D" id="3.90.79.10">
    <property type="entry name" value="Nucleoside Triphosphate Pyrophosphohydrolase"/>
    <property type="match status" value="1"/>
</dbReference>
<feature type="domain" description="Nudix hydrolase" evidence="1">
    <location>
        <begin position="4"/>
        <end position="129"/>
    </location>
</feature>
<proteinExistence type="predicted"/>
<comment type="caution">
    <text evidence="2">The sequence shown here is derived from an EMBL/GenBank/DDBJ whole genome shotgun (WGS) entry which is preliminary data.</text>
</comment>
<dbReference type="InterPro" id="IPR000086">
    <property type="entry name" value="NUDIX_hydrolase_dom"/>
</dbReference>
<name>A0A2H0YPV3_9BACT</name>